<dbReference type="GO" id="GO:0003723">
    <property type="term" value="F:RNA binding"/>
    <property type="evidence" value="ECO:0007669"/>
    <property type="project" value="InterPro"/>
</dbReference>
<dbReference type="AlphaFoldDB" id="A0AAD4T6M2"/>
<dbReference type="InterPro" id="IPR046960">
    <property type="entry name" value="PPR_At4g14850-like_plant"/>
</dbReference>
<dbReference type="Proteomes" id="UP001202328">
    <property type="component" value="Unassembled WGS sequence"/>
</dbReference>
<feature type="repeat" description="PPR" evidence="2">
    <location>
        <begin position="244"/>
        <end position="278"/>
    </location>
</feature>
<dbReference type="InterPro" id="IPR002885">
    <property type="entry name" value="PPR_rpt"/>
</dbReference>
<dbReference type="SUPFAM" id="SSF48452">
    <property type="entry name" value="TPR-like"/>
    <property type="match status" value="1"/>
</dbReference>
<feature type="repeat" description="PPR" evidence="2">
    <location>
        <begin position="487"/>
        <end position="521"/>
    </location>
</feature>
<dbReference type="Pfam" id="PF20431">
    <property type="entry name" value="E_motif"/>
    <property type="match status" value="1"/>
</dbReference>
<dbReference type="GO" id="GO:0009451">
    <property type="term" value="P:RNA modification"/>
    <property type="evidence" value="ECO:0007669"/>
    <property type="project" value="InterPro"/>
</dbReference>
<reference evidence="3" key="1">
    <citation type="submission" date="2022-04" db="EMBL/GenBank/DDBJ databases">
        <title>A functionally conserved STORR gene fusion in Papaver species that diverged 16.8 million years ago.</title>
        <authorList>
            <person name="Catania T."/>
        </authorList>
    </citation>
    <scope>NUCLEOTIDE SEQUENCE</scope>
    <source>
        <strain evidence="3">S-188037</strain>
    </source>
</reference>
<dbReference type="InterPro" id="IPR046848">
    <property type="entry name" value="E_motif"/>
</dbReference>
<dbReference type="EMBL" id="JAJJMB010005286">
    <property type="protein sequence ID" value="KAI3939916.1"/>
    <property type="molecule type" value="Genomic_DNA"/>
</dbReference>
<dbReference type="Pfam" id="PF01535">
    <property type="entry name" value="PPR"/>
    <property type="match status" value="8"/>
</dbReference>
<dbReference type="PROSITE" id="PS51375">
    <property type="entry name" value="PPR"/>
    <property type="match status" value="7"/>
</dbReference>
<keyword evidence="1" id="KW-0677">Repeat</keyword>
<comment type="caution">
    <text evidence="3">The sequence shown here is derived from an EMBL/GenBank/DDBJ whole genome shotgun (WGS) entry which is preliminary data.</text>
</comment>
<name>A0AAD4T6M2_9MAGN</name>
<dbReference type="GO" id="GO:0099402">
    <property type="term" value="P:plant organ development"/>
    <property type="evidence" value="ECO:0007669"/>
    <property type="project" value="UniProtKB-ARBA"/>
</dbReference>
<dbReference type="PANTHER" id="PTHR47926:SF346">
    <property type="entry name" value="PENTATRICOPEPTIDE REPEAT-CONTAINING PROTEIN"/>
    <property type="match status" value="1"/>
</dbReference>
<feature type="repeat" description="PPR" evidence="2">
    <location>
        <begin position="110"/>
        <end position="144"/>
    </location>
</feature>
<protein>
    <recommendedName>
        <fullName evidence="5">Pentatricopeptide repeat-containing protein</fullName>
    </recommendedName>
</protein>
<evidence type="ECO:0000313" key="3">
    <source>
        <dbReference type="EMBL" id="KAI3939916.1"/>
    </source>
</evidence>
<evidence type="ECO:0008006" key="5">
    <source>
        <dbReference type="Google" id="ProtNLM"/>
    </source>
</evidence>
<evidence type="ECO:0000313" key="4">
    <source>
        <dbReference type="Proteomes" id="UP001202328"/>
    </source>
</evidence>
<feature type="repeat" description="PPR" evidence="2">
    <location>
        <begin position="182"/>
        <end position="216"/>
    </location>
</feature>
<keyword evidence="4" id="KW-1185">Reference proteome</keyword>
<organism evidence="3 4">
    <name type="scientific">Papaver atlanticum</name>
    <dbReference type="NCBI Taxonomy" id="357466"/>
    <lineage>
        <taxon>Eukaryota</taxon>
        <taxon>Viridiplantae</taxon>
        <taxon>Streptophyta</taxon>
        <taxon>Embryophyta</taxon>
        <taxon>Tracheophyta</taxon>
        <taxon>Spermatophyta</taxon>
        <taxon>Magnoliopsida</taxon>
        <taxon>Ranunculales</taxon>
        <taxon>Papaveraceae</taxon>
        <taxon>Papaveroideae</taxon>
        <taxon>Papaver</taxon>
    </lineage>
</organism>
<gene>
    <name evidence="3" type="ORF">MKW98_029692</name>
</gene>
<dbReference type="Pfam" id="PF13041">
    <property type="entry name" value="PPR_2"/>
    <property type="match status" value="1"/>
</dbReference>
<accession>A0AAD4T6M2</accession>
<dbReference type="FunFam" id="1.25.40.10:FF:000442">
    <property type="entry name" value="Pentatricopeptide repeat-containing protein At3g49710"/>
    <property type="match status" value="1"/>
</dbReference>
<proteinExistence type="predicted"/>
<dbReference type="InterPro" id="IPR011990">
    <property type="entry name" value="TPR-like_helical_dom_sf"/>
</dbReference>
<feature type="repeat" description="PPR" evidence="2">
    <location>
        <begin position="79"/>
        <end position="109"/>
    </location>
</feature>
<dbReference type="PANTHER" id="PTHR47926">
    <property type="entry name" value="PENTATRICOPEPTIDE REPEAT-CONTAINING PROTEIN"/>
    <property type="match status" value="1"/>
</dbReference>
<dbReference type="NCBIfam" id="TIGR00756">
    <property type="entry name" value="PPR"/>
    <property type="match status" value="5"/>
</dbReference>
<evidence type="ECO:0000256" key="2">
    <source>
        <dbReference type="PROSITE-ProRule" id="PRU00708"/>
    </source>
</evidence>
<feature type="repeat" description="PPR" evidence="2">
    <location>
        <begin position="318"/>
        <end position="352"/>
    </location>
</feature>
<dbReference type="FunFam" id="1.25.40.10:FF:000158">
    <property type="entry name" value="pentatricopeptide repeat-containing protein At2g33680"/>
    <property type="match status" value="1"/>
</dbReference>
<sequence length="580" mass="64545">MFISNSLKTIESSFSQYTSIIDDCIKTKNIKLGRTLHSHLIKTALNLNVFLTNRLIDMYAKCNSVKCAESAFDDAPVKNSHSWNTIFFAYSKLGFFGKAREVFDKMPNPNLVSYNSMISGLTKNGFHIEALDVFKKMYSQSGAMLIDNYTFVGVVTACTGLGERELVRQVHGLVSVMGLDMNPIMYNALIDAYGKCCDPDSSSLLFNQMPERDVVTWTSMVVAFARASRLEDARSVFDQIPVKNTVSWNALIAGLAQNGRGEEALVLFKNMQDQGVAPNASTFVSVMSACADLALIGSGKQIHGHIIRMSNSRGELLNLFTFNALFDMYSKSGDMKSASILFDRMPDKDIVSWNSLVTGLAQNGFAKKSLDVFERLTEVGDMPLNHITFLGALSACSHMGLVSEGQRIFQMMGKYGVCPRSEHYALLIDMLGRNNKLEEAVKFVETAPSKLDRCGMWAALLGACRVHGNLDIARKAAEALFELEPQNSGRYVSLSNIYAATGRWDDARRVRNLMTERGLAKEVAYSWIEVRNERHGFVAKDKYHCQMEEIYDIVSELVSHMEAGCGSSKESFEHEALFAY</sequence>
<feature type="repeat" description="PPR" evidence="2">
    <location>
        <begin position="385"/>
        <end position="419"/>
    </location>
</feature>
<evidence type="ECO:0000256" key="1">
    <source>
        <dbReference type="ARBA" id="ARBA00022737"/>
    </source>
</evidence>
<dbReference type="Gene3D" id="1.25.40.10">
    <property type="entry name" value="Tetratricopeptide repeat domain"/>
    <property type="match status" value="4"/>
</dbReference>
<dbReference type="FunFam" id="1.25.40.10:FF:000348">
    <property type="entry name" value="Pentatricopeptide repeat-containing protein chloroplastic"/>
    <property type="match status" value="1"/>
</dbReference>